<dbReference type="Proteomes" id="UP000266841">
    <property type="component" value="Unassembled WGS sequence"/>
</dbReference>
<reference evidence="2 3" key="1">
    <citation type="journal article" date="2012" name="Genome Biol.">
        <title>Genome and low-iron response of an oceanic diatom adapted to chronic iron limitation.</title>
        <authorList>
            <person name="Lommer M."/>
            <person name="Specht M."/>
            <person name="Roy A.S."/>
            <person name="Kraemer L."/>
            <person name="Andreson R."/>
            <person name="Gutowska M.A."/>
            <person name="Wolf J."/>
            <person name="Bergner S.V."/>
            <person name="Schilhabel M.B."/>
            <person name="Klostermeier U.C."/>
            <person name="Beiko R.G."/>
            <person name="Rosenstiel P."/>
            <person name="Hippler M."/>
            <person name="Laroche J."/>
        </authorList>
    </citation>
    <scope>NUCLEOTIDE SEQUENCE [LARGE SCALE GENOMIC DNA]</scope>
    <source>
        <strain evidence="2 3">CCMP1005</strain>
    </source>
</reference>
<dbReference type="EMBL" id="AGNL01019600">
    <property type="protein sequence ID" value="EJK61713.1"/>
    <property type="molecule type" value="Genomic_DNA"/>
</dbReference>
<evidence type="ECO:0000313" key="2">
    <source>
        <dbReference type="EMBL" id="EJK61713.1"/>
    </source>
</evidence>
<organism evidence="2 3">
    <name type="scientific">Thalassiosira oceanica</name>
    <name type="common">Marine diatom</name>
    <dbReference type="NCBI Taxonomy" id="159749"/>
    <lineage>
        <taxon>Eukaryota</taxon>
        <taxon>Sar</taxon>
        <taxon>Stramenopiles</taxon>
        <taxon>Ochrophyta</taxon>
        <taxon>Bacillariophyta</taxon>
        <taxon>Coscinodiscophyceae</taxon>
        <taxon>Thalassiosirophycidae</taxon>
        <taxon>Thalassiosirales</taxon>
        <taxon>Thalassiosiraceae</taxon>
        <taxon>Thalassiosira</taxon>
    </lineage>
</organism>
<keyword evidence="3" id="KW-1185">Reference proteome</keyword>
<sequence>MTPSQVAQEMNKSKPTKGPLRIAGPRPFSSRISKVLRPEHLPVVPPLPLAPSRELHRPVLHDVRPVEPVRVRRLEHRRLGLGESLVEPGRPRPVQRRAALDVGPPRPGPVDGPLGEEHDVPGPRDGVDDVLPVLVPVDHTRGHGEVALVRPGHDAEAAVVRPVLPAQDDVAPQQARSDLSRAAAVGEVRAVLARDAVDGPPVQGEALPAPVVHEHEGDVVEAVSLSEYAREQRPEAGVGEDRLEDPALPGVPIEYPPQVEAGGPVAVHGRALRGVPERGVRPGHGLVRVGRYRGVAGGDLVGRQDVPHDEEAVQVEEVPLGVRHGPAGR</sequence>
<evidence type="ECO:0000256" key="1">
    <source>
        <dbReference type="SAM" id="MobiDB-lite"/>
    </source>
</evidence>
<feature type="non-terminal residue" evidence="2">
    <location>
        <position position="329"/>
    </location>
</feature>
<feature type="region of interest" description="Disordered" evidence="1">
    <location>
        <begin position="1"/>
        <end position="27"/>
    </location>
</feature>
<feature type="region of interest" description="Disordered" evidence="1">
    <location>
        <begin position="84"/>
        <end position="118"/>
    </location>
</feature>
<name>K0S6P6_THAOC</name>
<proteinExistence type="predicted"/>
<evidence type="ECO:0000313" key="3">
    <source>
        <dbReference type="Proteomes" id="UP000266841"/>
    </source>
</evidence>
<comment type="caution">
    <text evidence="2">The sequence shown here is derived from an EMBL/GenBank/DDBJ whole genome shotgun (WGS) entry which is preliminary data.</text>
</comment>
<dbReference type="AlphaFoldDB" id="K0S6P6"/>
<gene>
    <name evidence="2" type="ORF">THAOC_17752</name>
</gene>
<accession>K0S6P6</accession>
<feature type="compositionally biased region" description="Polar residues" evidence="1">
    <location>
        <begin position="1"/>
        <end position="10"/>
    </location>
</feature>
<protein>
    <submittedName>
        <fullName evidence="2">Uncharacterized protein</fullName>
    </submittedName>
</protein>